<evidence type="ECO:0000313" key="2">
    <source>
        <dbReference type="EMBL" id="NEZ55129.1"/>
    </source>
</evidence>
<evidence type="ECO:0000259" key="1">
    <source>
        <dbReference type="Pfam" id="PF00313"/>
    </source>
</evidence>
<dbReference type="Proteomes" id="UP000481033">
    <property type="component" value="Unassembled WGS sequence"/>
</dbReference>
<feature type="domain" description="CSD" evidence="1">
    <location>
        <begin position="8"/>
        <end position="65"/>
    </location>
</feature>
<proteinExistence type="predicted"/>
<keyword evidence="3" id="KW-1185">Reference proteome</keyword>
<dbReference type="AlphaFoldDB" id="A0A6M0RG70"/>
<dbReference type="Gene3D" id="2.40.50.140">
    <property type="entry name" value="Nucleic acid-binding proteins"/>
    <property type="match status" value="1"/>
</dbReference>
<name>A0A6M0RG70_9CYAN</name>
<dbReference type="GO" id="GO:0003730">
    <property type="term" value="F:mRNA 3'-UTR binding"/>
    <property type="evidence" value="ECO:0007669"/>
    <property type="project" value="TreeGrafter"/>
</dbReference>
<dbReference type="CDD" id="cd04458">
    <property type="entry name" value="CSP_CDS"/>
    <property type="match status" value="1"/>
</dbReference>
<reference evidence="2 3" key="1">
    <citation type="journal article" date="2020" name="Microb. Ecol.">
        <title>Ecogenomics of the Marine Benthic Filamentous Cyanobacterium Adonisia.</title>
        <authorList>
            <person name="Walter J.M."/>
            <person name="Coutinho F.H."/>
            <person name="Leomil L."/>
            <person name="Hargreaves P.I."/>
            <person name="Campeao M.E."/>
            <person name="Vieira V.V."/>
            <person name="Silva B.S."/>
            <person name="Fistarol G.O."/>
            <person name="Salomon P.S."/>
            <person name="Sawabe T."/>
            <person name="Mino S."/>
            <person name="Hosokawa M."/>
            <person name="Miyashita H."/>
            <person name="Maruyama F."/>
            <person name="van Verk M.C."/>
            <person name="Dutilh B.E."/>
            <person name="Thompson C.C."/>
            <person name="Thompson F.L."/>
        </authorList>
    </citation>
    <scope>NUCLEOTIDE SEQUENCE [LARGE SCALE GENOMIC DNA]</scope>
    <source>
        <strain evidence="2 3">CCMR0081</strain>
    </source>
</reference>
<accession>A0A6M0RG70</accession>
<protein>
    <submittedName>
        <fullName evidence="2">Cold shock domain-containing protein</fullName>
    </submittedName>
</protein>
<sequence length="180" mass="19694">MKPILTKGQLITWKEGRGFGFIKAHHGGKNVFLHISALPENSPHPKVGDTILYQRVITPKGKVRAAKASIAGIKPKSPKPSFPKQKKSGRIQTMIGVIMLSAMALIILEFRSSRSPGLITAITKPGCTIKGNISINTGKKIYHLPNMADYQTTVISPEQGEKWFCTEAEAMEKGWSKASK</sequence>
<comment type="caution">
    <text evidence="2">The sequence shown here is derived from an EMBL/GenBank/DDBJ whole genome shotgun (WGS) entry which is preliminary data.</text>
</comment>
<dbReference type="RefSeq" id="WP_163696892.1">
    <property type="nucleotide sequence ID" value="NZ_QXHD01000004.1"/>
</dbReference>
<organism evidence="2 3">
    <name type="scientific">Adonisia turfae CCMR0081</name>
    <dbReference type="NCBI Taxonomy" id="2292702"/>
    <lineage>
        <taxon>Bacteria</taxon>
        <taxon>Bacillati</taxon>
        <taxon>Cyanobacteriota</taxon>
        <taxon>Adonisia</taxon>
        <taxon>Adonisia turfae</taxon>
    </lineage>
</organism>
<dbReference type="EMBL" id="QXHD01000004">
    <property type="protein sequence ID" value="NEZ55129.1"/>
    <property type="molecule type" value="Genomic_DNA"/>
</dbReference>
<dbReference type="GO" id="GO:0043488">
    <property type="term" value="P:regulation of mRNA stability"/>
    <property type="evidence" value="ECO:0007669"/>
    <property type="project" value="TreeGrafter"/>
</dbReference>
<gene>
    <name evidence="2" type="ORF">DXZ20_05445</name>
</gene>
<evidence type="ECO:0000313" key="3">
    <source>
        <dbReference type="Proteomes" id="UP000481033"/>
    </source>
</evidence>
<dbReference type="PANTHER" id="PTHR12962">
    <property type="entry name" value="CALCIUM-REGULATED HEAT STABLE PROTEIN CRHSP-24-RELATED"/>
    <property type="match status" value="1"/>
</dbReference>
<dbReference type="InterPro" id="IPR052069">
    <property type="entry name" value="Ca-reg_mRNA-binding_domain"/>
</dbReference>
<dbReference type="SUPFAM" id="SSF50249">
    <property type="entry name" value="Nucleic acid-binding proteins"/>
    <property type="match status" value="1"/>
</dbReference>
<dbReference type="PANTHER" id="PTHR12962:SF1">
    <property type="entry name" value="COLD SHOCK DOMAIN-CONTAINING PROTEIN CG9705"/>
    <property type="match status" value="1"/>
</dbReference>
<dbReference type="InterPro" id="IPR012340">
    <property type="entry name" value="NA-bd_OB-fold"/>
</dbReference>
<dbReference type="InterPro" id="IPR002059">
    <property type="entry name" value="CSP_DNA-bd"/>
</dbReference>
<dbReference type="GO" id="GO:0005737">
    <property type="term" value="C:cytoplasm"/>
    <property type="evidence" value="ECO:0007669"/>
    <property type="project" value="TreeGrafter"/>
</dbReference>
<dbReference type="Pfam" id="PF00313">
    <property type="entry name" value="CSD"/>
    <property type="match status" value="1"/>
</dbReference>